<keyword evidence="3" id="KW-1185">Reference proteome</keyword>
<dbReference type="KEGG" id="tee:Tel_07880"/>
<sequence length="129" mass="13981">MLTKVRWNLVAVAMAVSGMFSTAQAAGEMANSFDAAAIGNFKQAVTIWEDLAAEGDPQAQFNLGLMYHGGLGLPRNEHKAVTLYQKAAEGGYSPAQAYLVVGYQEGWFGLSQDPGKAYYWRGLLDDDLK</sequence>
<dbReference type="InterPro" id="IPR011990">
    <property type="entry name" value="TPR-like_helical_dom_sf"/>
</dbReference>
<organism evidence="2 3">
    <name type="scientific">Candidatus Tenderia electrophaga</name>
    <dbReference type="NCBI Taxonomy" id="1748243"/>
    <lineage>
        <taxon>Bacteria</taxon>
        <taxon>Pseudomonadati</taxon>
        <taxon>Pseudomonadota</taxon>
        <taxon>Gammaproteobacteria</taxon>
        <taxon>Candidatus Tenderiales</taxon>
        <taxon>Candidatus Tenderiaceae</taxon>
        <taxon>Candidatus Tenderia</taxon>
    </lineage>
</organism>
<dbReference type="PANTHER" id="PTHR11102">
    <property type="entry name" value="SEL-1-LIKE PROTEIN"/>
    <property type="match status" value="1"/>
</dbReference>
<gene>
    <name evidence="2" type="ORF">Tel_07880</name>
</gene>
<dbReference type="PANTHER" id="PTHR11102:SF160">
    <property type="entry name" value="ERAD-ASSOCIATED E3 UBIQUITIN-PROTEIN LIGASE COMPONENT HRD3"/>
    <property type="match status" value="1"/>
</dbReference>
<dbReference type="Proteomes" id="UP000055136">
    <property type="component" value="Chromosome"/>
</dbReference>
<dbReference type="InterPro" id="IPR050767">
    <property type="entry name" value="Sel1_AlgK"/>
</dbReference>
<proteinExistence type="predicted"/>
<reference evidence="2" key="1">
    <citation type="submission" date="2015-10" db="EMBL/GenBank/DDBJ databases">
        <title>Description of Candidatus Tenderia electrophaga gen. nov, sp. nov., an Uncultivated Electroautotroph from a Biocathode Enrichment.</title>
        <authorList>
            <person name="Eddie B.J."/>
            <person name="Malanoski A.P."/>
            <person name="Wang Z."/>
            <person name="Hall R.J."/>
            <person name="Oh S.D."/>
            <person name="Heiner C."/>
            <person name="Lin B."/>
            <person name="Strycharz-Glaven S.M."/>
        </authorList>
    </citation>
    <scope>NUCLEOTIDE SEQUENCE [LARGE SCALE GENOMIC DNA]</scope>
    <source>
        <strain evidence="2">NRL1</strain>
    </source>
</reference>
<dbReference type="InterPro" id="IPR006597">
    <property type="entry name" value="Sel1-like"/>
</dbReference>
<dbReference type="EMBL" id="CP013099">
    <property type="protein sequence ID" value="ALP53080.1"/>
    <property type="molecule type" value="Genomic_DNA"/>
</dbReference>
<keyword evidence="1" id="KW-0732">Signal</keyword>
<dbReference type="Pfam" id="PF08238">
    <property type="entry name" value="Sel1"/>
    <property type="match status" value="2"/>
</dbReference>
<dbReference type="SMART" id="SM00671">
    <property type="entry name" value="SEL1"/>
    <property type="match status" value="1"/>
</dbReference>
<dbReference type="SUPFAM" id="SSF81901">
    <property type="entry name" value="HCP-like"/>
    <property type="match status" value="1"/>
</dbReference>
<dbReference type="AlphaFoldDB" id="A0A0S2TD60"/>
<dbReference type="Gene3D" id="1.25.40.10">
    <property type="entry name" value="Tetratricopeptide repeat domain"/>
    <property type="match status" value="1"/>
</dbReference>
<feature type="chain" id="PRO_5006604917" description="Sel1 repeat family protein" evidence="1">
    <location>
        <begin position="26"/>
        <end position="129"/>
    </location>
</feature>
<name>A0A0S2TD60_9GAMM</name>
<accession>A0A0S2TD60</accession>
<evidence type="ECO:0000313" key="2">
    <source>
        <dbReference type="EMBL" id="ALP53080.1"/>
    </source>
</evidence>
<evidence type="ECO:0000313" key="3">
    <source>
        <dbReference type="Proteomes" id="UP000055136"/>
    </source>
</evidence>
<feature type="signal peptide" evidence="1">
    <location>
        <begin position="1"/>
        <end position="25"/>
    </location>
</feature>
<evidence type="ECO:0000256" key="1">
    <source>
        <dbReference type="SAM" id="SignalP"/>
    </source>
</evidence>
<dbReference type="STRING" id="1748243.Tel_07880"/>
<evidence type="ECO:0008006" key="4">
    <source>
        <dbReference type="Google" id="ProtNLM"/>
    </source>
</evidence>
<protein>
    <recommendedName>
        <fullName evidence="4">Sel1 repeat family protein</fullName>
    </recommendedName>
</protein>